<dbReference type="KEGG" id="shv:AAT16_07995"/>
<evidence type="ECO:0000313" key="1">
    <source>
        <dbReference type="EMBL" id="AKG75308.1"/>
    </source>
</evidence>
<dbReference type="RefSeq" id="WP_046791498.1">
    <property type="nucleotide sequence ID" value="NZ_CP011366.1"/>
</dbReference>
<dbReference type="AlphaFoldDB" id="A0A0F7HMA1"/>
<evidence type="ECO:0000313" key="4">
    <source>
        <dbReference type="Proteomes" id="UP000183090"/>
    </source>
</evidence>
<dbReference type="Proteomes" id="UP000183090">
    <property type="component" value="Unassembled WGS sequence"/>
</dbReference>
<protein>
    <recommendedName>
        <fullName evidence="5">DUF3196 domain-containing protein</fullName>
    </recommendedName>
</protein>
<dbReference type="OrthoDB" id="2388258at2"/>
<reference evidence="1 3" key="1">
    <citation type="journal article" date="2015" name="Int. J. Syst. Evol. Microbiol.">
        <title>Complete genome sequence of Salinicoccus halodurans H3B36, isolated from the Qaidam Basin in China.</title>
        <authorList>
            <person name="Jiang K."/>
            <person name="Xue Y."/>
            <person name="Ma Y."/>
        </authorList>
    </citation>
    <scope>NUCLEOTIDE SEQUENCE [LARGE SCALE GENOMIC DNA]</scope>
    <source>
        <strain evidence="1 3">H3B36</strain>
    </source>
</reference>
<dbReference type="Proteomes" id="UP000034029">
    <property type="component" value="Chromosome"/>
</dbReference>
<reference evidence="2 4" key="3">
    <citation type="submission" date="2016-10" db="EMBL/GenBank/DDBJ databases">
        <authorList>
            <person name="Varghese N."/>
            <person name="Submissions S."/>
        </authorList>
    </citation>
    <scope>NUCLEOTIDE SEQUENCE [LARGE SCALE GENOMIC DNA]</scope>
    <source>
        <strain evidence="2 4">CGMCC 1.6501</strain>
    </source>
</reference>
<gene>
    <name evidence="1" type="ORF">AAT16_07995</name>
    <name evidence="2" type="ORF">SAMN05216235_0846</name>
</gene>
<name>A0A0F7HMA1_9STAP</name>
<proteinExistence type="predicted"/>
<evidence type="ECO:0000313" key="2">
    <source>
        <dbReference type="EMBL" id="SFK61601.1"/>
    </source>
</evidence>
<organism evidence="2 4">
    <name type="scientific">Salinicoccus halodurans</name>
    <dbReference type="NCBI Taxonomy" id="407035"/>
    <lineage>
        <taxon>Bacteria</taxon>
        <taxon>Bacillati</taxon>
        <taxon>Bacillota</taxon>
        <taxon>Bacilli</taxon>
        <taxon>Bacillales</taxon>
        <taxon>Staphylococcaceae</taxon>
        <taxon>Salinicoccus</taxon>
    </lineage>
</organism>
<evidence type="ECO:0000313" key="3">
    <source>
        <dbReference type="Proteomes" id="UP000034029"/>
    </source>
</evidence>
<accession>A0A0F7HMA1</accession>
<sequence length="318" mass="36896">MTDKVSSHRRFLKKAEHDLEKLFDNEEYASFIGRFSQYAKHADPEIELVEKYYESRLRTDDARAIVDDALMSMNEGGGNYETHMYYLLTALIELGRYFEVIEFSDHLMAENIPQGFRIEVAALRHRAKKALDEKQEESGRGNEPVVTADDFRAMLHYEKLEHLAQWTDGQDAEYMDLVRDALFKTEDYQLITFMLLYLNGTGDDRPVEIEKFNEKITVVPADLDTLETLELSRIVLSSVLSEMEELMPEFQESARAMIMSHIIHCYPLTPDINTDSLIDSYLLILHEMVNLVYERESFAAEEAMEWIRSMESSIEAGN</sequence>
<dbReference type="EMBL" id="FOTB01000001">
    <property type="protein sequence ID" value="SFK61601.1"/>
    <property type="molecule type" value="Genomic_DNA"/>
</dbReference>
<reference evidence="3" key="2">
    <citation type="submission" date="2015-04" db="EMBL/GenBank/DDBJ databases">
        <title>Complete genome sequence of Salinicoccus halodurans strain H3B36, isolated from the Qaidam basin of China.</title>
        <authorList>
            <person name="Ma Y."/>
            <person name="Jiang K."/>
            <person name="Xue Y."/>
        </authorList>
    </citation>
    <scope>NUCLEOTIDE SEQUENCE [LARGE SCALE GENOMIC DNA]</scope>
    <source>
        <strain evidence="3">H3B36</strain>
    </source>
</reference>
<evidence type="ECO:0008006" key="5">
    <source>
        <dbReference type="Google" id="ProtNLM"/>
    </source>
</evidence>
<dbReference type="EMBL" id="CP011366">
    <property type="protein sequence ID" value="AKG75308.1"/>
    <property type="molecule type" value="Genomic_DNA"/>
</dbReference>
<keyword evidence="3" id="KW-1185">Reference proteome</keyword>